<dbReference type="Proteomes" id="UP000217944">
    <property type="component" value="Unassembled WGS sequence"/>
</dbReference>
<proteinExistence type="inferred from homology"/>
<dbReference type="EMBL" id="BDME01000001">
    <property type="protein sequence ID" value="GAX86905.1"/>
    <property type="molecule type" value="Genomic_DNA"/>
</dbReference>
<dbReference type="Gene3D" id="3.30.420.100">
    <property type="match status" value="1"/>
</dbReference>
<evidence type="ECO:0000313" key="8">
    <source>
        <dbReference type="EMBL" id="GAX86905.1"/>
    </source>
</evidence>
<organism evidence="8 9">
    <name type="scientific">Lebetimonas natsushimae</name>
    <dbReference type="NCBI Taxonomy" id="1936991"/>
    <lineage>
        <taxon>Bacteria</taxon>
        <taxon>Pseudomonadati</taxon>
        <taxon>Campylobacterota</taxon>
        <taxon>Epsilonproteobacteria</taxon>
        <taxon>Nautiliales</taxon>
        <taxon>Nautiliaceae</taxon>
        <taxon>Lebetimonas</taxon>
    </lineage>
</organism>
<sequence length="121" mass="13727">MRRSKELARRDLRRLKRKRRVRGRISGTAEMPRVTIYKSNKYIIVQAIDDTAGKTLVFLNTGHIENKLPANINGAKEAAKIFAEKLKEAGIEKVAFDRNGYKYHGVVAAFADTLRENGIKL</sequence>
<dbReference type="GO" id="GO:0008097">
    <property type="term" value="F:5S rRNA binding"/>
    <property type="evidence" value="ECO:0007669"/>
    <property type="project" value="TreeGrafter"/>
</dbReference>
<evidence type="ECO:0000256" key="5">
    <source>
        <dbReference type="ARBA" id="ARBA00023274"/>
    </source>
</evidence>
<keyword evidence="3 7" id="KW-0694">RNA-binding</keyword>
<comment type="similarity">
    <text evidence="1 7">Belongs to the universal ribosomal protein uL18 family.</text>
</comment>
<dbReference type="InterPro" id="IPR057268">
    <property type="entry name" value="Ribosomal_L18"/>
</dbReference>
<evidence type="ECO:0000256" key="7">
    <source>
        <dbReference type="HAMAP-Rule" id="MF_01337"/>
    </source>
</evidence>
<dbReference type="PANTHER" id="PTHR12899">
    <property type="entry name" value="39S RIBOSOMAL PROTEIN L18, MITOCHONDRIAL"/>
    <property type="match status" value="1"/>
</dbReference>
<dbReference type="InterPro" id="IPR005484">
    <property type="entry name" value="Ribosomal_uL18_bac/plant/anim"/>
</dbReference>
<name>A0A292YBY3_9BACT</name>
<keyword evidence="2 7" id="KW-0699">rRNA-binding</keyword>
<dbReference type="SUPFAM" id="SSF53137">
    <property type="entry name" value="Translational machinery components"/>
    <property type="match status" value="1"/>
</dbReference>
<evidence type="ECO:0000256" key="3">
    <source>
        <dbReference type="ARBA" id="ARBA00022884"/>
    </source>
</evidence>
<dbReference type="Pfam" id="PF00861">
    <property type="entry name" value="Ribosomal_L18p"/>
    <property type="match status" value="1"/>
</dbReference>
<evidence type="ECO:0000256" key="4">
    <source>
        <dbReference type="ARBA" id="ARBA00022980"/>
    </source>
</evidence>
<gene>
    <name evidence="7" type="primary">rplR</name>
    <name evidence="8" type="ORF">LNAT_P0200</name>
</gene>
<dbReference type="AlphaFoldDB" id="A0A292YBY3"/>
<evidence type="ECO:0000256" key="2">
    <source>
        <dbReference type="ARBA" id="ARBA00022730"/>
    </source>
</evidence>
<dbReference type="InterPro" id="IPR004389">
    <property type="entry name" value="Ribosomal_uL18_bac-type"/>
</dbReference>
<accession>A0A292YBY3</accession>
<evidence type="ECO:0000313" key="9">
    <source>
        <dbReference type="Proteomes" id="UP000217944"/>
    </source>
</evidence>
<dbReference type="HAMAP" id="MF_01337_B">
    <property type="entry name" value="Ribosomal_uL18_B"/>
    <property type="match status" value="1"/>
</dbReference>
<dbReference type="CDD" id="cd00432">
    <property type="entry name" value="Ribosomal_L18_L5e"/>
    <property type="match status" value="1"/>
</dbReference>
<dbReference type="PANTHER" id="PTHR12899:SF3">
    <property type="entry name" value="LARGE RIBOSOMAL SUBUNIT PROTEIN UL18M"/>
    <property type="match status" value="1"/>
</dbReference>
<protein>
    <recommendedName>
        <fullName evidence="6 7">Large ribosomal subunit protein uL18</fullName>
    </recommendedName>
</protein>
<dbReference type="RefSeq" id="WP_096258069.1">
    <property type="nucleotide sequence ID" value="NZ_BDME01000001.1"/>
</dbReference>
<dbReference type="OrthoDB" id="9810939at2"/>
<keyword evidence="5 7" id="KW-0687">Ribonucleoprotein</keyword>
<comment type="caution">
    <text evidence="8">The sequence shown here is derived from an EMBL/GenBank/DDBJ whole genome shotgun (WGS) entry which is preliminary data.</text>
</comment>
<dbReference type="GO" id="GO:0003735">
    <property type="term" value="F:structural constituent of ribosome"/>
    <property type="evidence" value="ECO:0007669"/>
    <property type="project" value="InterPro"/>
</dbReference>
<evidence type="ECO:0000256" key="6">
    <source>
        <dbReference type="ARBA" id="ARBA00035197"/>
    </source>
</evidence>
<evidence type="ECO:0000256" key="1">
    <source>
        <dbReference type="ARBA" id="ARBA00007116"/>
    </source>
</evidence>
<comment type="subunit">
    <text evidence="7">Part of the 50S ribosomal subunit; part of the 5S rRNA/L5/L18/L25 subcomplex. Contacts the 5S and 23S rRNAs.</text>
</comment>
<dbReference type="GO" id="GO:0006412">
    <property type="term" value="P:translation"/>
    <property type="evidence" value="ECO:0007669"/>
    <property type="project" value="UniProtKB-UniRule"/>
</dbReference>
<keyword evidence="4 7" id="KW-0689">Ribosomal protein</keyword>
<keyword evidence="9" id="KW-1185">Reference proteome</keyword>
<reference evidence="8 9" key="1">
    <citation type="journal article" date="2017" name="Syst. Appl. Microbiol.">
        <title>Lebetimonas natsushimae sp. nov., a novel strictly anaerobic, moderately thermophilic chemoautotroph isolated from a deep-sea hydrothermal vent polychaete nest in the Mid-Okinawa Trough.</title>
        <authorList>
            <person name="Nagata R."/>
            <person name="Takaki Y."/>
            <person name="Tame A."/>
            <person name="Nunoura T."/>
            <person name="Muto H."/>
            <person name="Mino S."/>
            <person name="Sawayama S."/>
            <person name="Takai K."/>
            <person name="Nakagawa S."/>
        </authorList>
    </citation>
    <scope>NUCLEOTIDE SEQUENCE [LARGE SCALE GENOMIC DNA]</scope>
    <source>
        <strain evidence="8 9">HS1857</strain>
    </source>
</reference>
<dbReference type="NCBIfam" id="TIGR00060">
    <property type="entry name" value="L18_bact"/>
    <property type="match status" value="1"/>
</dbReference>
<dbReference type="GO" id="GO:0022625">
    <property type="term" value="C:cytosolic large ribosomal subunit"/>
    <property type="evidence" value="ECO:0007669"/>
    <property type="project" value="TreeGrafter"/>
</dbReference>
<comment type="function">
    <text evidence="7">This is one of the proteins that bind and probably mediate the attachment of the 5S RNA into the large ribosomal subunit, where it forms part of the central protuberance.</text>
</comment>